<dbReference type="InterPro" id="IPR036052">
    <property type="entry name" value="TrpB-like_PALP_sf"/>
</dbReference>
<dbReference type="AlphaFoldDB" id="A0A2J6TH14"/>
<dbReference type="RefSeq" id="XP_024739188.1">
    <property type="nucleotide sequence ID" value="XM_024882776.1"/>
</dbReference>
<keyword evidence="2" id="KW-1185">Reference proteome</keyword>
<reference evidence="1 2" key="1">
    <citation type="submission" date="2016-04" db="EMBL/GenBank/DDBJ databases">
        <title>A degradative enzymes factory behind the ericoid mycorrhizal symbiosis.</title>
        <authorList>
            <consortium name="DOE Joint Genome Institute"/>
            <person name="Martino E."/>
            <person name="Morin E."/>
            <person name="Grelet G."/>
            <person name="Kuo A."/>
            <person name="Kohler A."/>
            <person name="Daghino S."/>
            <person name="Barry K."/>
            <person name="Choi C."/>
            <person name="Cichocki N."/>
            <person name="Clum A."/>
            <person name="Copeland A."/>
            <person name="Hainaut M."/>
            <person name="Haridas S."/>
            <person name="Labutti K."/>
            <person name="Lindquist E."/>
            <person name="Lipzen A."/>
            <person name="Khouja H.-R."/>
            <person name="Murat C."/>
            <person name="Ohm R."/>
            <person name="Olson A."/>
            <person name="Spatafora J."/>
            <person name="Veneault-Fourrey C."/>
            <person name="Henrissat B."/>
            <person name="Grigoriev I."/>
            <person name="Martin F."/>
            <person name="Perotto S."/>
        </authorList>
    </citation>
    <scope>NUCLEOTIDE SEQUENCE [LARGE SCALE GENOMIC DNA]</scope>
    <source>
        <strain evidence="1 2">E</strain>
    </source>
</reference>
<dbReference type="EMBL" id="KZ613783">
    <property type="protein sequence ID" value="PMD62284.1"/>
    <property type="molecule type" value="Genomic_DNA"/>
</dbReference>
<evidence type="ECO:0000313" key="2">
    <source>
        <dbReference type="Proteomes" id="UP000235371"/>
    </source>
</evidence>
<evidence type="ECO:0000313" key="1">
    <source>
        <dbReference type="EMBL" id="PMD62284.1"/>
    </source>
</evidence>
<dbReference type="GeneID" id="36590853"/>
<dbReference type="InParanoid" id="A0A2J6TH14"/>
<gene>
    <name evidence="1" type="ORF">K444DRAFT_627244</name>
</gene>
<proteinExistence type="predicted"/>
<organism evidence="1 2">
    <name type="scientific">Hyaloscypha bicolor E</name>
    <dbReference type="NCBI Taxonomy" id="1095630"/>
    <lineage>
        <taxon>Eukaryota</taxon>
        <taxon>Fungi</taxon>
        <taxon>Dikarya</taxon>
        <taxon>Ascomycota</taxon>
        <taxon>Pezizomycotina</taxon>
        <taxon>Leotiomycetes</taxon>
        <taxon>Helotiales</taxon>
        <taxon>Hyaloscyphaceae</taxon>
        <taxon>Hyaloscypha</taxon>
        <taxon>Hyaloscypha bicolor</taxon>
    </lineage>
</organism>
<dbReference type="Gene3D" id="3.40.50.1100">
    <property type="match status" value="1"/>
</dbReference>
<protein>
    <submittedName>
        <fullName evidence="1">Uncharacterized protein</fullName>
    </submittedName>
</protein>
<sequence length="110" mass="12018">MVNLPAPFSDILRCKLLFKNPSEIERLERLSTSTPEVAAFEVREQELQQNVFFDTVIVAAASGSTVPSGAVLRFMRITAGHLGLSASDINESNFVVDDRFTGPAYARGTL</sequence>
<name>A0A2J6TH14_9HELO</name>
<accession>A0A2J6TH14</accession>
<dbReference type="Proteomes" id="UP000235371">
    <property type="component" value="Unassembled WGS sequence"/>
</dbReference>